<dbReference type="EMBL" id="PYAS01000021">
    <property type="protein sequence ID" value="PSL21513.1"/>
    <property type="molecule type" value="Genomic_DNA"/>
</dbReference>
<evidence type="ECO:0000313" key="4">
    <source>
        <dbReference type="Proteomes" id="UP000241964"/>
    </source>
</evidence>
<feature type="domain" description="Lantibiotic dehydratase N-terminal" evidence="1">
    <location>
        <begin position="40"/>
        <end position="699"/>
    </location>
</feature>
<evidence type="ECO:0000259" key="2">
    <source>
        <dbReference type="Pfam" id="PF14028"/>
    </source>
</evidence>
<dbReference type="OrthoDB" id="1273722at2"/>
<dbReference type="Proteomes" id="UP000241964">
    <property type="component" value="Unassembled WGS sequence"/>
</dbReference>
<keyword evidence="4" id="KW-1185">Reference proteome</keyword>
<proteinExistence type="predicted"/>
<reference evidence="3 4" key="1">
    <citation type="submission" date="2018-03" db="EMBL/GenBank/DDBJ databases">
        <title>Genomic Encyclopedia of Archaeal and Bacterial Type Strains, Phase II (KMG-II): from individual species to whole genera.</title>
        <authorList>
            <person name="Goeker M."/>
        </authorList>
    </citation>
    <scope>NUCLEOTIDE SEQUENCE [LARGE SCALE GENOMIC DNA]</scope>
    <source>
        <strain evidence="3 4">DSM 29057</strain>
    </source>
</reference>
<dbReference type="InterPro" id="IPR006827">
    <property type="entry name" value="Lant_deHydtase_N"/>
</dbReference>
<dbReference type="InterPro" id="IPR023809">
    <property type="entry name" value="Thiopep_bacteriocin_synth_dom"/>
</dbReference>
<dbReference type="AlphaFoldDB" id="A0A2P8FIF7"/>
<evidence type="ECO:0000313" key="3">
    <source>
        <dbReference type="EMBL" id="PSL21513.1"/>
    </source>
</evidence>
<sequence>MRLFSKSVVRVPIFPVSCLQDLEYRILNELPLDSELVDTLLEAVYIGSPEFYELIRNDLDSGFIFRDEKIKLSVLKYVNRMCQRGTPFGTMAYLSILDLGDTSGDINLETDGLKRVVRLDSEIAVSLLALIEAKPEYIDAIPLYPNNSIYQIGGKLRFVETTRNGGANKYKLASVDSDSVVKRILKFAKKGKDRSALRQFVHDIFPEGDPEDITDYLEDIIANNILVSSFGLNVSDTDVLCKIESFLARYDGRPTNFHTYLMDSISNLRKLTEASRTCSPTQAIANYKAIREIVSSLLGRVDPSKSVVQVDTFKNLSAKISKKIPHRLGAVLNAVSQINPLYESENFNAFKNSFIERYDSKPVKLMEALDPDIGIGYPVANNIQNEGNDPLLSIVSSTSRDRSNTLQYYFNDWHRFLIGKYQEAKLMRVNEIRLSLADLKAFEVEGKKSLPPAFTVLCKLSASAASDLDLGHYLIQAFDAHAPSAANVYTRFTHLDTTFEDFAGQLINEQRKDSEYIDVEFEHIGQVRTANVALKRISRKKRINITCSPVPDRIDDYLPLDDLYLHHMDGRLFLYSKMLKENISPFMTSAYNFSIDDLPIVSFIGDFQQQGNQNNLLWDWGPLREFDDLPRVLIDGNVVASPAFWTIRKRDLDVKSFSSFVTSFERLCENKSVVQRVLYGAADNLLLLDLKNVMYLQILYKDILRAEHLLFIEDIHQQCGNFVGSKGGVHSSEFLFSFATENPHPKATTLPKRLATAGYTSHIPLDDWVYFKLYFGSSAAEQQIMKMLDSLIQAGRRKNLIDRWFFMRYEDPEPHIRVRVKKKFDDSLNCLIGIINKEIGPMLKQGLLRKVLYDSYVPELERYGMQNMDSIEKIFQIDSEFVLVFRRMFDQFRPNDELNWLVGMATIDLYTSLFFANHENEERENFCVRIKDSLKAEFNFSIDSFKRLNKFFSDKKELFKKFMDENDESYASLRKLLNQRKVRLRREIEGIECDQSVVFSVIHMSFNRLFPIGPRKNEAISYDFFCKHFLKTRS</sequence>
<dbReference type="Pfam" id="PF14028">
    <property type="entry name" value="Lant_dehydr_C"/>
    <property type="match status" value="1"/>
</dbReference>
<name>A0A2P8FIF7_9BACT</name>
<protein>
    <submittedName>
        <fullName evidence="3">Thiopeptide-type bacteriocin biosynthesis protein</fullName>
    </submittedName>
</protein>
<evidence type="ECO:0000259" key="1">
    <source>
        <dbReference type="Pfam" id="PF04738"/>
    </source>
</evidence>
<gene>
    <name evidence="3" type="ORF">CLV60_1217</name>
</gene>
<feature type="domain" description="Thiopeptide-type bacteriocin biosynthesis" evidence="2">
    <location>
        <begin position="768"/>
        <end position="1028"/>
    </location>
</feature>
<dbReference type="NCBIfam" id="TIGR03891">
    <property type="entry name" value="thiopep_ocin"/>
    <property type="match status" value="1"/>
</dbReference>
<dbReference type="Pfam" id="PF04738">
    <property type="entry name" value="Lant_dehydr_N"/>
    <property type="match status" value="1"/>
</dbReference>
<comment type="caution">
    <text evidence="3">The sequence shown here is derived from an EMBL/GenBank/DDBJ whole genome shotgun (WGS) entry which is preliminary data.</text>
</comment>
<organism evidence="3 4">
    <name type="scientific">Dyadobacter jiangsuensis</name>
    <dbReference type="NCBI Taxonomy" id="1591085"/>
    <lineage>
        <taxon>Bacteria</taxon>
        <taxon>Pseudomonadati</taxon>
        <taxon>Bacteroidota</taxon>
        <taxon>Cytophagia</taxon>
        <taxon>Cytophagales</taxon>
        <taxon>Spirosomataceae</taxon>
        <taxon>Dyadobacter</taxon>
    </lineage>
</organism>
<accession>A0A2P8FIF7</accession>
<dbReference type="RefSeq" id="WP_106599201.1">
    <property type="nucleotide sequence ID" value="NZ_PYAS01000021.1"/>
</dbReference>